<reference evidence="2 3" key="1">
    <citation type="submission" date="2024-01" db="EMBL/GenBank/DDBJ databases">
        <title>Novel species of the genus Luteimonas isolated from rivers.</title>
        <authorList>
            <person name="Lu H."/>
        </authorList>
    </citation>
    <scope>NUCLEOTIDE SEQUENCE [LARGE SCALE GENOMIC DNA]</scope>
    <source>
        <strain evidence="2 3">FXH3W</strain>
    </source>
</reference>
<sequence length="300" mass="31879">MNRQWLKQQLADVNWRTPEDWPVPLRAAAMVLCALLVATVAVALLARPAYQARQRAELALQAATAEQGRAQERVRGVAQQRLELQRFGGQGALPTAMAVLVRRAATGGVAALEDQGALQVNGRGRFSDLMGWLQGAATPSDPLLAGWRQLRVEWRGQGLEWDGQLDPWSAGKTKAIAFDPLGHAARADRDPFAPPEASLPVPSIGTVSVPGAVATVADATSAWPPLPLSQQSLSHLRYVGTIGVAAQRQGLLLAGNTLYRVAVGDRIGMERARITAIAADRLIAGETVLALPPQSLGVSP</sequence>
<evidence type="ECO:0000313" key="3">
    <source>
        <dbReference type="Proteomes" id="UP001356170"/>
    </source>
</evidence>
<name>A0ABU7UZU4_9GAMM</name>
<keyword evidence="1" id="KW-0812">Transmembrane</keyword>
<evidence type="ECO:0000256" key="1">
    <source>
        <dbReference type="SAM" id="Phobius"/>
    </source>
</evidence>
<keyword evidence="1" id="KW-0472">Membrane</keyword>
<protein>
    <submittedName>
        <fullName evidence="2">Pilus assembly protein PilP</fullName>
    </submittedName>
</protein>
<dbReference type="InterPro" id="IPR007446">
    <property type="entry name" value="PilP"/>
</dbReference>
<organism evidence="2 3">
    <name type="scientific">Aquilutibacter rugosus</name>
    <dbReference type="NCBI Taxonomy" id="3115820"/>
    <lineage>
        <taxon>Bacteria</taxon>
        <taxon>Pseudomonadati</taxon>
        <taxon>Pseudomonadota</taxon>
        <taxon>Gammaproteobacteria</taxon>
        <taxon>Lysobacterales</taxon>
        <taxon>Lysobacteraceae</taxon>
        <taxon>Aquilutibacter</taxon>
    </lineage>
</organism>
<evidence type="ECO:0000313" key="2">
    <source>
        <dbReference type="EMBL" id="MEF2155493.1"/>
    </source>
</evidence>
<dbReference type="Pfam" id="PF04351">
    <property type="entry name" value="PilP"/>
    <property type="match status" value="1"/>
</dbReference>
<dbReference type="Gene3D" id="2.30.30.830">
    <property type="match status" value="1"/>
</dbReference>
<proteinExistence type="predicted"/>
<dbReference type="Proteomes" id="UP001356170">
    <property type="component" value="Unassembled WGS sequence"/>
</dbReference>
<gene>
    <name evidence="2" type="ORF">V3390_04505</name>
</gene>
<accession>A0ABU7UZU4</accession>
<comment type="caution">
    <text evidence="2">The sequence shown here is derived from an EMBL/GenBank/DDBJ whole genome shotgun (WGS) entry which is preliminary data.</text>
</comment>
<feature type="transmembrane region" description="Helical" evidence="1">
    <location>
        <begin position="25"/>
        <end position="46"/>
    </location>
</feature>
<keyword evidence="1" id="KW-1133">Transmembrane helix</keyword>
<dbReference type="EMBL" id="JAZHBO010000001">
    <property type="protein sequence ID" value="MEF2155493.1"/>
    <property type="molecule type" value="Genomic_DNA"/>
</dbReference>
<dbReference type="RefSeq" id="WP_331703526.1">
    <property type="nucleotide sequence ID" value="NZ_JAZHBO010000001.1"/>
</dbReference>
<keyword evidence="3" id="KW-1185">Reference proteome</keyword>